<dbReference type="Gene3D" id="3.30.70.260">
    <property type="match status" value="1"/>
</dbReference>
<evidence type="ECO:0000256" key="18">
    <source>
        <dbReference type="ARBA" id="ARBA00047848"/>
    </source>
</evidence>
<feature type="domain" description="Chorismate mutase" evidence="19">
    <location>
        <begin position="1"/>
        <end position="88"/>
    </location>
</feature>
<comment type="caution">
    <text evidence="22">The sequence shown here is derived from an EMBL/GenBank/DDBJ whole genome shotgun (WGS) entry which is preliminary data.</text>
</comment>
<name>A0ABT1E6U3_9FIRM</name>
<comment type="catalytic activity">
    <reaction evidence="1">
        <text>chorismate = prephenate</text>
        <dbReference type="Rhea" id="RHEA:13897"/>
        <dbReference type="ChEBI" id="CHEBI:29748"/>
        <dbReference type="ChEBI" id="CHEBI:29934"/>
        <dbReference type="EC" id="5.4.99.5"/>
    </reaction>
</comment>
<evidence type="ECO:0000256" key="8">
    <source>
        <dbReference type="ARBA" id="ARBA00021872"/>
    </source>
</evidence>
<comment type="pathway">
    <text evidence="4">Amino-acid biosynthesis; L-phenylalanine biosynthesis; phenylpyruvate from prephenate: step 1/1.</text>
</comment>
<evidence type="ECO:0000256" key="14">
    <source>
        <dbReference type="ARBA" id="ARBA00023239"/>
    </source>
</evidence>
<keyword evidence="23" id="KW-1185">Reference proteome</keyword>
<dbReference type="PANTHER" id="PTHR21022">
    <property type="entry name" value="PREPHENATE DEHYDRATASE P PROTEIN"/>
    <property type="match status" value="1"/>
</dbReference>
<dbReference type="PROSITE" id="PS51671">
    <property type="entry name" value="ACT"/>
    <property type="match status" value="1"/>
</dbReference>
<evidence type="ECO:0000256" key="12">
    <source>
        <dbReference type="ARBA" id="ARBA00023222"/>
    </source>
</evidence>
<evidence type="ECO:0000256" key="13">
    <source>
        <dbReference type="ARBA" id="ARBA00023235"/>
    </source>
</evidence>
<proteinExistence type="predicted"/>
<dbReference type="SMART" id="SM00830">
    <property type="entry name" value="CM_2"/>
    <property type="match status" value="1"/>
</dbReference>
<evidence type="ECO:0000256" key="5">
    <source>
        <dbReference type="ARBA" id="ARBA00004817"/>
    </source>
</evidence>
<dbReference type="Gene3D" id="1.20.59.10">
    <property type="entry name" value="Chorismate mutase"/>
    <property type="match status" value="1"/>
</dbReference>
<accession>A0ABT1E6U3</accession>
<keyword evidence="12" id="KW-0584">Phenylalanine biosynthesis</keyword>
<dbReference type="Gene3D" id="3.40.190.10">
    <property type="entry name" value="Periplasmic binding protein-like II"/>
    <property type="match status" value="2"/>
</dbReference>
<evidence type="ECO:0000256" key="15">
    <source>
        <dbReference type="ARBA" id="ARBA00023268"/>
    </source>
</evidence>
<dbReference type="InterPro" id="IPR002912">
    <property type="entry name" value="ACT_dom"/>
</dbReference>
<evidence type="ECO:0000313" key="23">
    <source>
        <dbReference type="Proteomes" id="UP001523566"/>
    </source>
</evidence>
<evidence type="ECO:0000256" key="2">
    <source>
        <dbReference type="ARBA" id="ARBA00002364"/>
    </source>
</evidence>
<dbReference type="PANTHER" id="PTHR21022:SF19">
    <property type="entry name" value="PREPHENATE DEHYDRATASE-RELATED"/>
    <property type="match status" value="1"/>
</dbReference>
<dbReference type="Pfam" id="PF00800">
    <property type="entry name" value="PDT"/>
    <property type="match status" value="1"/>
</dbReference>
<comment type="subcellular location">
    <subcellularLocation>
        <location evidence="3">Cytoplasm</location>
    </subcellularLocation>
</comment>
<comment type="catalytic activity">
    <reaction evidence="18">
        <text>prephenate + H(+) = 3-phenylpyruvate + CO2 + H2O</text>
        <dbReference type="Rhea" id="RHEA:21648"/>
        <dbReference type="ChEBI" id="CHEBI:15377"/>
        <dbReference type="ChEBI" id="CHEBI:15378"/>
        <dbReference type="ChEBI" id="CHEBI:16526"/>
        <dbReference type="ChEBI" id="CHEBI:18005"/>
        <dbReference type="ChEBI" id="CHEBI:29934"/>
        <dbReference type="EC" id="4.2.1.51"/>
    </reaction>
</comment>
<comment type="function">
    <text evidence="2">Catalyzes the Claisen rearrangement of chorismate to prephenate and the decarboxylation/dehydration of prephenate to phenylpyruvate.</text>
</comment>
<dbReference type="SUPFAM" id="SSF48600">
    <property type="entry name" value="Chorismate mutase II"/>
    <property type="match status" value="1"/>
</dbReference>
<dbReference type="SUPFAM" id="SSF55021">
    <property type="entry name" value="ACT-like"/>
    <property type="match status" value="1"/>
</dbReference>
<dbReference type="InterPro" id="IPR008242">
    <property type="entry name" value="Chor_mutase/pphenate_deHydtase"/>
</dbReference>
<keyword evidence="14 22" id="KW-0456">Lyase</keyword>
<dbReference type="Proteomes" id="UP001523566">
    <property type="component" value="Unassembled WGS sequence"/>
</dbReference>
<evidence type="ECO:0000256" key="4">
    <source>
        <dbReference type="ARBA" id="ARBA00004741"/>
    </source>
</evidence>
<dbReference type="PROSITE" id="PS51168">
    <property type="entry name" value="CHORISMATE_MUT_2"/>
    <property type="match status" value="1"/>
</dbReference>
<dbReference type="InterPro" id="IPR045865">
    <property type="entry name" value="ACT-like_dom_sf"/>
</dbReference>
<sequence length="376" mass="43031">MNTLEELRNRLDKIDKELIEKYKERMEISKEVGEIKVEMGREVLDPIREQEKINQVTEGFQDPFLKTGIAELYQQLFTQSRMLQYQVFINRGEDAKQGFQEVDEIAGKGKRVIYQGVQGAYSHQAARDFFGEDAFYTNVTTFKDAFEAVREGRGDYAVLPMENSSAGKVGDVYDLLVKYDLSIVGEIVLPISHTLSGVESSSIESIERVYSHNQAIMQSKEFLNQHPKWELNSMENTALAAKFVSEANDPRYGAICSEEASKLYQLKVLAKEINQVDNNSTRFVVVSKAKIYRKDAEKISVCIELPHETGSLYRILSHVIFNGLNMTKILSRPIKHKTWEYRFFLDFEGNLKDGSVQNALIGIENESRKLKIFGNY</sequence>
<feature type="domain" description="Prephenate dehydratase" evidence="20">
    <location>
        <begin position="111"/>
        <end position="288"/>
    </location>
</feature>
<dbReference type="EMBL" id="JAMZFW010000004">
    <property type="protein sequence ID" value="MCP1101551.1"/>
    <property type="molecule type" value="Genomic_DNA"/>
</dbReference>
<evidence type="ECO:0000256" key="6">
    <source>
        <dbReference type="ARBA" id="ARBA00013147"/>
    </source>
</evidence>
<evidence type="ECO:0000256" key="1">
    <source>
        <dbReference type="ARBA" id="ARBA00000824"/>
    </source>
</evidence>
<evidence type="ECO:0000259" key="21">
    <source>
        <dbReference type="PROSITE" id="PS51671"/>
    </source>
</evidence>
<organism evidence="22 23">
    <name type="scientific">Aequitasia blattaphilus</name>
    <dbReference type="NCBI Taxonomy" id="2949332"/>
    <lineage>
        <taxon>Bacteria</taxon>
        <taxon>Bacillati</taxon>
        <taxon>Bacillota</taxon>
        <taxon>Clostridia</taxon>
        <taxon>Lachnospirales</taxon>
        <taxon>Lachnospiraceae</taxon>
        <taxon>Aequitasia</taxon>
    </lineage>
</organism>
<evidence type="ECO:0000256" key="10">
    <source>
        <dbReference type="ARBA" id="ARBA00022605"/>
    </source>
</evidence>
<dbReference type="InterPro" id="IPR036263">
    <property type="entry name" value="Chorismate_II_sf"/>
</dbReference>
<evidence type="ECO:0000259" key="19">
    <source>
        <dbReference type="PROSITE" id="PS51168"/>
    </source>
</evidence>
<keyword evidence="10" id="KW-0028">Amino-acid biosynthesis</keyword>
<dbReference type="Pfam" id="PF01817">
    <property type="entry name" value="CM_2"/>
    <property type="match status" value="1"/>
</dbReference>
<evidence type="ECO:0000256" key="7">
    <source>
        <dbReference type="ARBA" id="ARBA00014401"/>
    </source>
</evidence>
<keyword evidence="13" id="KW-0413">Isomerase</keyword>
<feature type="domain" description="ACT" evidence="21">
    <location>
        <begin position="300"/>
        <end position="376"/>
    </location>
</feature>
<dbReference type="CDD" id="cd04905">
    <property type="entry name" value="ACT_CM-PDT"/>
    <property type="match status" value="1"/>
</dbReference>
<evidence type="ECO:0000313" key="22">
    <source>
        <dbReference type="EMBL" id="MCP1101551.1"/>
    </source>
</evidence>
<dbReference type="PIRSF" id="PIRSF001500">
    <property type="entry name" value="Chor_mut_pdt_Ppr"/>
    <property type="match status" value="1"/>
</dbReference>
<keyword evidence="15" id="KW-0511">Multifunctional enzyme</keyword>
<dbReference type="InterPro" id="IPR002701">
    <property type="entry name" value="CM_II_prokaryot"/>
</dbReference>
<dbReference type="GO" id="GO:0004664">
    <property type="term" value="F:prephenate dehydratase activity"/>
    <property type="evidence" value="ECO:0007669"/>
    <property type="project" value="UniProtKB-EC"/>
</dbReference>
<comment type="pathway">
    <text evidence="5">Metabolic intermediate biosynthesis; prephenate biosynthesis; prephenate from chorismate: step 1/1.</text>
</comment>
<evidence type="ECO:0000256" key="16">
    <source>
        <dbReference type="ARBA" id="ARBA00031175"/>
    </source>
</evidence>
<reference evidence="22 23" key="1">
    <citation type="journal article" date="2022" name="Genome Biol. Evol.">
        <title>Host diet, physiology and behaviors set the stage for Lachnospiraceae cladogenesis.</title>
        <authorList>
            <person name="Vera-Ponce De Leon A."/>
            <person name="Schneider M."/>
            <person name="Jahnes B.C."/>
            <person name="Sadowski V."/>
            <person name="Camuy-Velez L.A."/>
            <person name="Duan J."/>
            <person name="Sabree Z.L."/>
        </authorList>
    </citation>
    <scope>NUCLEOTIDE SEQUENCE [LARGE SCALE GENOMIC DNA]</scope>
    <source>
        <strain evidence="22 23">PAL113</strain>
    </source>
</reference>
<evidence type="ECO:0000256" key="11">
    <source>
        <dbReference type="ARBA" id="ARBA00023141"/>
    </source>
</evidence>
<evidence type="ECO:0000256" key="17">
    <source>
        <dbReference type="ARBA" id="ARBA00031520"/>
    </source>
</evidence>
<evidence type="ECO:0000256" key="3">
    <source>
        <dbReference type="ARBA" id="ARBA00004496"/>
    </source>
</evidence>
<dbReference type="SUPFAM" id="SSF53850">
    <property type="entry name" value="Periplasmic binding protein-like II"/>
    <property type="match status" value="1"/>
</dbReference>
<keyword evidence="9" id="KW-0963">Cytoplasm</keyword>
<dbReference type="EC" id="4.2.1.51" evidence="6"/>
<evidence type="ECO:0000259" key="20">
    <source>
        <dbReference type="PROSITE" id="PS51171"/>
    </source>
</evidence>
<dbReference type="InterPro" id="IPR036979">
    <property type="entry name" value="CM_dom_sf"/>
</dbReference>
<protein>
    <recommendedName>
        <fullName evidence="7">Bifunctional chorismate mutase/prephenate dehydratase</fullName>
        <ecNumber evidence="6">4.2.1.51</ecNumber>
    </recommendedName>
    <alternativeName>
        <fullName evidence="17">Chorismate mutase-prephenate dehydratase</fullName>
    </alternativeName>
    <alternativeName>
        <fullName evidence="8">Prephenate dehydratase</fullName>
    </alternativeName>
    <alternativeName>
        <fullName evidence="16">p-protein</fullName>
    </alternativeName>
</protein>
<dbReference type="NCBIfam" id="NF008865">
    <property type="entry name" value="PRK11898.1"/>
    <property type="match status" value="1"/>
</dbReference>
<evidence type="ECO:0000256" key="9">
    <source>
        <dbReference type="ARBA" id="ARBA00022490"/>
    </source>
</evidence>
<dbReference type="RefSeq" id="WP_262065338.1">
    <property type="nucleotide sequence ID" value="NZ_JAMXOD010000004.1"/>
</dbReference>
<keyword evidence="11" id="KW-0057">Aromatic amino acid biosynthesis</keyword>
<gene>
    <name evidence="22" type="primary">pheA</name>
    <name evidence="22" type="ORF">NK125_03875</name>
</gene>
<dbReference type="CDD" id="cd13631">
    <property type="entry name" value="PBP2_Ct-PDT_like"/>
    <property type="match status" value="1"/>
</dbReference>
<dbReference type="InterPro" id="IPR001086">
    <property type="entry name" value="Preph_deHydtase"/>
</dbReference>
<dbReference type="PROSITE" id="PS51171">
    <property type="entry name" value="PREPHENATE_DEHYDR_3"/>
    <property type="match status" value="1"/>
</dbReference>